<dbReference type="PANTHER" id="PTHR46320">
    <property type="entry name" value="GLYCEROPHOSPHODIESTER PHOSPHODIESTERASE 1"/>
    <property type="match status" value="1"/>
</dbReference>
<reference evidence="2" key="1">
    <citation type="journal article" date="2015" name="BMC Genomics">
        <title>Transcriptome profiling of a Rhizobium leguminosarum bv. trifolii rosR mutant reveals the role of the transcriptional regulator RosR in motility, synthesis of cell-surface components, and other cellular processes.</title>
        <authorList>
            <person name="Rachwal K."/>
            <person name="Matczynska E."/>
            <person name="Janczarek M."/>
        </authorList>
    </citation>
    <scope>NUCLEOTIDE SEQUENCE</scope>
    <source>
        <strain evidence="2">Rt24.2</strain>
    </source>
</reference>
<feature type="domain" description="GP-PDE" evidence="1">
    <location>
        <begin position="145"/>
        <end position="420"/>
    </location>
</feature>
<dbReference type="InterPro" id="IPR030395">
    <property type="entry name" value="GP_PDE_dom"/>
</dbReference>
<evidence type="ECO:0000259" key="1">
    <source>
        <dbReference type="PROSITE" id="PS51704"/>
    </source>
</evidence>
<dbReference type="PROSITE" id="PS51704">
    <property type="entry name" value="GP_PDE"/>
    <property type="match status" value="1"/>
</dbReference>
<dbReference type="GO" id="GO:0070291">
    <property type="term" value="P:N-acylethanolamine metabolic process"/>
    <property type="evidence" value="ECO:0007669"/>
    <property type="project" value="TreeGrafter"/>
</dbReference>
<dbReference type="RefSeq" id="WP_080635762.1">
    <property type="nucleotide sequence ID" value="NZ_MAMO01000163.1"/>
</dbReference>
<reference evidence="2" key="2">
    <citation type="journal article" date="2016" name="Front. Microbiol.">
        <title>The Regulatory Protein RosR Affects Rhizobium leguminosarum bv. trifolii Protein Profiles, Cell Surface Properties, and Symbiosis with Clover.</title>
        <authorList>
            <person name="Rachwal K."/>
            <person name="Boguszewska A."/>
            <person name="Kopcinska J."/>
            <person name="Karas M."/>
            <person name="Tchorzewski M."/>
            <person name="Janczarek M."/>
        </authorList>
    </citation>
    <scope>NUCLEOTIDE SEQUENCE</scope>
    <source>
        <strain evidence="2">Rt24.2</strain>
    </source>
</reference>
<dbReference type="PANTHER" id="PTHR46320:SF1">
    <property type="entry name" value="GLYCEROPHOSPHODIESTER PHOSPHODIESTERASE 1"/>
    <property type="match status" value="1"/>
</dbReference>
<dbReference type="InterPro" id="IPR017946">
    <property type="entry name" value="PLC-like_Pdiesterase_TIM-brl"/>
</dbReference>
<dbReference type="AlphaFoldDB" id="A0A1C9I3G1"/>
<dbReference type="Pfam" id="PF03009">
    <property type="entry name" value="GDPD"/>
    <property type="match status" value="1"/>
</dbReference>
<dbReference type="GO" id="GO:0006580">
    <property type="term" value="P:ethanolamine metabolic process"/>
    <property type="evidence" value="ECO:0007669"/>
    <property type="project" value="TreeGrafter"/>
</dbReference>
<dbReference type="GO" id="GO:0006644">
    <property type="term" value="P:phospholipid metabolic process"/>
    <property type="evidence" value="ECO:0007669"/>
    <property type="project" value="TreeGrafter"/>
</dbReference>
<dbReference type="GO" id="GO:0005886">
    <property type="term" value="C:plasma membrane"/>
    <property type="evidence" value="ECO:0007669"/>
    <property type="project" value="TreeGrafter"/>
</dbReference>
<dbReference type="SUPFAM" id="SSF51695">
    <property type="entry name" value="PLC-like phosphodiesterases"/>
    <property type="match status" value="1"/>
</dbReference>
<protein>
    <recommendedName>
        <fullName evidence="1">GP-PDE domain-containing protein</fullName>
    </recommendedName>
</protein>
<name>A0A1C9I3G1_RHILT</name>
<accession>A0A1C9I3G1</accession>
<evidence type="ECO:0000313" key="2">
    <source>
        <dbReference type="EMBL" id="AOO93332.1"/>
    </source>
</evidence>
<organism evidence="2">
    <name type="scientific">Rhizobium leguminosarum bv. trifolii</name>
    <dbReference type="NCBI Taxonomy" id="386"/>
    <lineage>
        <taxon>Bacteria</taxon>
        <taxon>Pseudomonadati</taxon>
        <taxon>Pseudomonadota</taxon>
        <taxon>Alphaproteobacteria</taxon>
        <taxon>Hyphomicrobiales</taxon>
        <taxon>Rhizobiaceae</taxon>
        <taxon>Rhizobium/Agrobacterium group</taxon>
        <taxon>Rhizobium</taxon>
    </lineage>
</organism>
<dbReference type="Gene3D" id="3.20.20.190">
    <property type="entry name" value="Phosphatidylinositol (PI) phosphodiesterase"/>
    <property type="match status" value="1"/>
</dbReference>
<dbReference type="GO" id="GO:0008889">
    <property type="term" value="F:glycerophosphodiester phosphodiesterase activity"/>
    <property type="evidence" value="ECO:0007669"/>
    <property type="project" value="TreeGrafter"/>
</dbReference>
<proteinExistence type="predicted"/>
<sequence>MTDLIASIMSIVLASTLVGAQSESSIIADSATNAIAWDGAKAGLQTQNGPVQPGDEPVALSISTRCETTAKFGSNDPDDPVDGTVNQTITEWLAAGNKADWKSDFGLDSPALGDAEDEIESAGYGKDLFLTGLETKARGIDPHRKQILPHRGMFDNSEGILENTISAAANAFKYGFHGVELDLRADKNGHAWMMHDTTLGRVTGDPNNCLISDVSTEEIKNMNLSIWNPITSSRTLALDRNGNPQKMEDLQSIIDYIREKKRNGDEFNVLIDPKDEGSTIAAIKMLSAPENADVRSRLGIKIYSTYVPTTDRVIAKWDKKTTNVLDALEQANVAVQPDNKLNLIPVLVTVEGVQSSHIKDDSVTQAGDWLTSFDKLGDLTMVQISRLKGTATFDEMNQVTKSFRAAGETFANTPLTMSYISEAFSVNGQKFYYSHQGVPITLPGRPDMDFRATFGALEPYADVLVADNPYLETLYAAGFITEGNHADYSFPIDAHYNPASIIDAPKDIIGKPSWMRKSTPASGR</sequence>
<dbReference type="EMBL" id="KX490968">
    <property type="protein sequence ID" value="AOO93332.1"/>
    <property type="molecule type" value="Genomic_DNA"/>
</dbReference>